<accession>A0A4Y7R778</accession>
<evidence type="ECO:0000313" key="1">
    <source>
        <dbReference type="EMBL" id="TEB04697.1"/>
    </source>
</evidence>
<proteinExistence type="predicted"/>
<dbReference type="Proteomes" id="UP000298324">
    <property type="component" value="Unassembled WGS sequence"/>
</dbReference>
<dbReference type="EMBL" id="QFGA01000003">
    <property type="protein sequence ID" value="TEB04697.1"/>
    <property type="molecule type" value="Genomic_DNA"/>
</dbReference>
<reference evidence="1 2" key="1">
    <citation type="journal article" date="2018" name="Environ. Microbiol.">
        <title>Novel energy conservation strategies and behaviour of Pelotomaculum schinkii driving syntrophic propionate catabolism.</title>
        <authorList>
            <person name="Hidalgo-Ahumada C.A.P."/>
            <person name="Nobu M.K."/>
            <person name="Narihiro T."/>
            <person name="Tamaki H."/>
            <person name="Liu W.T."/>
            <person name="Kamagata Y."/>
            <person name="Stams A.J.M."/>
            <person name="Imachi H."/>
            <person name="Sousa D.Z."/>
        </authorList>
    </citation>
    <scope>NUCLEOTIDE SEQUENCE [LARGE SCALE GENOMIC DNA]</scope>
    <source>
        <strain evidence="1 2">HH</strain>
    </source>
</reference>
<keyword evidence="2" id="KW-1185">Reference proteome</keyword>
<evidence type="ECO:0008006" key="3">
    <source>
        <dbReference type="Google" id="ProtNLM"/>
    </source>
</evidence>
<sequence length="211" mass="22135">MGIIEILNKAGRACLFFGIKGGVGTSAVIATVTGILVEHGAVHFELSLEPDAWCYYGKSTGEAEGSGKYYSLKSRVPGEVPVLLIDVGTDAPLEEVSLAFSFSDCVVMVIDRSEISFNLARKYLEAGVVPDVLVVCRTFPGLGNGAEVCQGEFGRYGIGTIIGVPGSVDEERAVISAQRRGVSPCGQSVELDAAAGEIAAAILQKMEVRSC</sequence>
<dbReference type="AlphaFoldDB" id="A0A4Y7R778"/>
<evidence type="ECO:0000313" key="2">
    <source>
        <dbReference type="Proteomes" id="UP000298324"/>
    </source>
</evidence>
<comment type="caution">
    <text evidence="1">The sequence shown here is derived from an EMBL/GenBank/DDBJ whole genome shotgun (WGS) entry which is preliminary data.</text>
</comment>
<dbReference type="RefSeq" id="WP_190259032.1">
    <property type="nucleotide sequence ID" value="NZ_QFGA01000003.1"/>
</dbReference>
<gene>
    <name evidence="1" type="ORF">Psch_03459</name>
</gene>
<organism evidence="1 2">
    <name type="scientific">Pelotomaculum schinkii</name>
    <dbReference type="NCBI Taxonomy" id="78350"/>
    <lineage>
        <taxon>Bacteria</taxon>
        <taxon>Bacillati</taxon>
        <taxon>Bacillota</taxon>
        <taxon>Clostridia</taxon>
        <taxon>Eubacteriales</taxon>
        <taxon>Desulfotomaculaceae</taxon>
        <taxon>Pelotomaculum</taxon>
    </lineage>
</organism>
<name>A0A4Y7R778_9FIRM</name>
<protein>
    <recommendedName>
        <fullName evidence="3">CobQ/CobB/MinD/ParA nucleotide binding domain protein</fullName>
    </recommendedName>
</protein>